<name>A0A3S9Y4P3_9ACTN</name>
<evidence type="ECO:0000259" key="3">
    <source>
        <dbReference type="Pfam" id="PF04892"/>
    </source>
</evidence>
<dbReference type="EMBL" id="CP029042">
    <property type="protein sequence ID" value="AZS69981.1"/>
    <property type="molecule type" value="Genomic_DNA"/>
</dbReference>
<keyword evidence="2" id="KW-0812">Transmembrane</keyword>
<evidence type="ECO:0000313" key="4">
    <source>
        <dbReference type="EMBL" id="AZS69981.1"/>
    </source>
</evidence>
<accession>A0A3S9Y4P3</accession>
<protein>
    <submittedName>
        <fullName evidence="4">VanZ family protein</fullName>
    </submittedName>
</protein>
<reference evidence="4 5" key="1">
    <citation type="submission" date="2018-04" db="EMBL/GenBank/DDBJ databases">
        <title>Complete genome sequences of Streptomyces lydicus strain WYEC and characterization of antagonistic properties of biological control agents.</title>
        <authorList>
            <person name="Mariita R.M."/>
            <person name="Sello J.K."/>
        </authorList>
    </citation>
    <scope>NUCLEOTIDE SEQUENCE [LARGE SCALE GENOMIC DNA]</scope>
    <source>
        <strain evidence="4 5">WYEC 108</strain>
    </source>
</reference>
<dbReference type="AlphaFoldDB" id="A0A3S9Y4P3"/>
<feature type="domain" description="VanZ-like" evidence="3">
    <location>
        <begin position="65"/>
        <end position="142"/>
    </location>
</feature>
<feature type="transmembrane region" description="Helical" evidence="2">
    <location>
        <begin position="30"/>
        <end position="50"/>
    </location>
</feature>
<sequence length="179" mass="18559">MPFAVIALLVGFAGALLTWPATRTRRTSQRVLLGLVWLWAAGVVSLTFGTPSGGGRPVNIALLDVSNPADLVDFLVNMALFLPGGILFAALGCRWFTAGLFGFLGSLAIETAQHLVRWGRTADINDLLSNTAGCLAGFVGAAVVISILGRPTAPGGQHPRIGSQPQASAPLSRSGAGRR</sequence>
<proteinExistence type="predicted"/>
<feature type="transmembrane region" description="Helical" evidence="2">
    <location>
        <begin position="95"/>
        <end position="115"/>
    </location>
</feature>
<keyword evidence="2" id="KW-1133">Transmembrane helix</keyword>
<keyword evidence="2" id="KW-0472">Membrane</keyword>
<evidence type="ECO:0000256" key="1">
    <source>
        <dbReference type="SAM" id="MobiDB-lite"/>
    </source>
</evidence>
<evidence type="ECO:0000256" key="2">
    <source>
        <dbReference type="SAM" id="Phobius"/>
    </source>
</evidence>
<feature type="transmembrane region" description="Helical" evidence="2">
    <location>
        <begin position="127"/>
        <end position="149"/>
    </location>
</feature>
<dbReference type="InterPro" id="IPR006976">
    <property type="entry name" value="VanZ-like"/>
</dbReference>
<dbReference type="Proteomes" id="UP000275579">
    <property type="component" value="Chromosome"/>
</dbReference>
<feature type="region of interest" description="Disordered" evidence="1">
    <location>
        <begin position="155"/>
        <end position="179"/>
    </location>
</feature>
<evidence type="ECO:0000313" key="5">
    <source>
        <dbReference type="Proteomes" id="UP000275579"/>
    </source>
</evidence>
<gene>
    <name evidence="4" type="ORF">DDE74_02555</name>
</gene>
<dbReference type="Pfam" id="PF04892">
    <property type="entry name" value="VanZ"/>
    <property type="match status" value="1"/>
</dbReference>
<organism evidence="4 5">
    <name type="scientific">Streptomyces lydicus</name>
    <dbReference type="NCBI Taxonomy" id="47763"/>
    <lineage>
        <taxon>Bacteria</taxon>
        <taxon>Bacillati</taxon>
        <taxon>Actinomycetota</taxon>
        <taxon>Actinomycetes</taxon>
        <taxon>Kitasatosporales</taxon>
        <taxon>Streptomycetaceae</taxon>
        <taxon>Streptomyces</taxon>
    </lineage>
</organism>